<dbReference type="SUPFAM" id="SSF50952">
    <property type="entry name" value="Soluble quinoprotein glucose dehydrogenase"/>
    <property type="match status" value="1"/>
</dbReference>
<name>C7Q951_CATAD</name>
<dbReference type="InParanoid" id="C7Q951"/>
<evidence type="ECO:0000256" key="4">
    <source>
        <dbReference type="SAM" id="SignalP"/>
    </source>
</evidence>
<dbReference type="PANTHER" id="PTHR19328:SF13">
    <property type="entry name" value="HIPL1 PROTEIN"/>
    <property type="match status" value="1"/>
</dbReference>
<dbReference type="CAZy" id="CBM32">
    <property type="family name" value="Carbohydrate-Binding Module Family 32"/>
</dbReference>
<sequence precursor="true">MRKKRFTRIRGLVLIGCAAVLAVAGTVSTGSGTAVAAQATAANPAVRVDQGSLTNQATPAADALLSLNKPATASSSGGCCAAPNVDDGVSTTRWASGAGVDPQWIYIDLGAMAHVSRVRLQWDTSCATAYEVDVSADHTTWTKIYSTTAGKGGVEDLTSLDGNGRYVRMYGTKRCRSDSSHGYSLQELGVYGTVGSDTTPPTPPGTPTLVSDTPNSVTIGWSASTDNVGVSGYDIYHDGQLCAQVNGSTLTGTCGSLNPNVSYGFYVNARDAAGNVSQPSGTLNVTTPPSSDTTPPTVPGTVHSTAVTSTSVTLGWTASTDNVAVAGYRVYNVVNGTRTKVGTADANATTTQVDGLTPSTAYHFQVTAYDGNGNESAGSTPILDVSTSASSSCTPSQGVCTVTQVGTDDDVVWGLVTLPDGTILFNERDAHDIVHLNPKTGAKKTIGTVPNVQSTDGEGGLTGLEINPVSFSSDHWLYIMHTSPTDNRIVRIKYDPASDTLQTSTEQILLTGIARNKFHNGGRLRFSPDGKYLYAGTGDAQNGANAQNTSSLNGKVLRINPDGTIPTDNPFHNAVWSYGHRNVQGLAFDSQGRLWEQEFGNSVMDETNLIVKGGNYGWPSCEGTSGTCGTAGFIAPKHTYPVANGSCSGITIIRDFLYVACERGTRLYREQISGSSLTNVQTFFDGTYGRLRTVEPAPDGGMWMATSNGGDKDSTPHNSTNQIFHVTVA</sequence>
<dbReference type="InterPro" id="IPR011042">
    <property type="entry name" value="6-blade_b-propeller_TolB-like"/>
</dbReference>
<dbReference type="RefSeq" id="WP_012787664.1">
    <property type="nucleotide sequence ID" value="NC_013131.1"/>
</dbReference>
<dbReference type="EMBL" id="CP001700">
    <property type="protein sequence ID" value="ACU72371.1"/>
    <property type="molecule type" value="Genomic_DNA"/>
</dbReference>
<accession>C7Q951</accession>
<dbReference type="InterPro" id="IPR008979">
    <property type="entry name" value="Galactose-bd-like_sf"/>
</dbReference>
<dbReference type="Pfam" id="PF00041">
    <property type="entry name" value="fn3"/>
    <property type="match status" value="2"/>
</dbReference>
<keyword evidence="2" id="KW-0624">Polysaccharide degradation</keyword>
<dbReference type="PANTHER" id="PTHR19328">
    <property type="entry name" value="HEDGEHOG-INTERACTING PROTEIN"/>
    <property type="match status" value="1"/>
</dbReference>
<dbReference type="SUPFAM" id="SSF49265">
    <property type="entry name" value="Fibronectin type III"/>
    <property type="match status" value="1"/>
</dbReference>
<feature type="signal peptide" evidence="4">
    <location>
        <begin position="1"/>
        <end position="36"/>
    </location>
</feature>
<dbReference type="eggNOG" id="COG2133">
    <property type="taxonomic scope" value="Bacteria"/>
</dbReference>
<organism evidence="7 8">
    <name type="scientific">Catenulispora acidiphila (strain DSM 44928 / JCM 14897 / NBRC 102108 / NRRL B-24433 / ID139908)</name>
    <dbReference type="NCBI Taxonomy" id="479433"/>
    <lineage>
        <taxon>Bacteria</taxon>
        <taxon>Bacillati</taxon>
        <taxon>Actinomycetota</taxon>
        <taxon>Actinomycetes</taxon>
        <taxon>Catenulisporales</taxon>
        <taxon>Catenulisporaceae</taxon>
        <taxon>Catenulispora</taxon>
    </lineage>
</organism>
<dbReference type="KEGG" id="cai:Caci_3465"/>
<evidence type="ECO:0000313" key="7">
    <source>
        <dbReference type="EMBL" id="ACU72371.1"/>
    </source>
</evidence>
<dbReference type="OrthoDB" id="9770043at2"/>
<evidence type="ECO:0000256" key="1">
    <source>
        <dbReference type="ARBA" id="ARBA00023295"/>
    </source>
</evidence>
<dbReference type="InterPro" id="IPR013783">
    <property type="entry name" value="Ig-like_fold"/>
</dbReference>
<dbReference type="Pfam" id="PF00754">
    <property type="entry name" value="F5_F8_type_C"/>
    <property type="match status" value="1"/>
</dbReference>
<dbReference type="GO" id="GO:0016798">
    <property type="term" value="F:hydrolase activity, acting on glycosyl bonds"/>
    <property type="evidence" value="ECO:0007669"/>
    <property type="project" value="UniProtKB-KW"/>
</dbReference>
<feature type="compositionally biased region" description="Low complexity" evidence="3">
    <location>
        <begin position="285"/>
        <end position="300"/>
    </location>
</feature>
<dbReference type="Gene3D" id="2.120.10.30">
    <property type="entry name" value="TolB, C-terminal domain"/>
    <property type="match status" value="1"/>
</dbReference>
<evidence type="ECO:0000313" key="8">
    <source>
        <dbReference type="Proteomes" id="UP000000851"/>
    </source>
</evidence>
<evidence type="ECO:0000256" key="2">
    <source>
        <dbReference type="ARBA" id="ARBA00023326"/>
    </source>
</evidence>
<dbReference type="InterPro" id="IPR036116">
    <property type="entry name" value="FN3_sf"/>
</dbReference>
<dbReference type="AlphaFoldDB" id="C7Q951"/>
<keyword evidence="2" id="KW-0119">Carbohydrate metabolism</keyword>
<evidence type="ECO:0000259" key="6">
    <source>
        <dbReference type="PROSITE" id="PS50853"/>
    </source>
</evidence>
<dbReference type="Gene3D" id="2.60.120.260">
    <property type="entry name" value="Galactose-binding domain-like"/>
    <property type="match status" value="1"/>
</dbReference>
<keyword evidence="8" id="KW-1185">Reference proteome</keyword>
<dbReference type="InterPro" id="IPR000421">
    <property type="entry name" value="FA58C"/>
</dbReference>
<dbReference type="InterPro" id="IPR012938">
    <property type="entry name" value="Glc/Sorbosone_DH"/>
</dbReference>
<gene>
    <name evidence="7" type="ordered locus">Caci_3465</name>
</gene>
<evidence type="ECO:0000256" key="3">
    <source>
        <dbReference type="SAM" id="MobiDB-lite"/>
    </source>
</evidence>
<dbReference type="CDD" id="cd00063">
    <property type="entry name" value="FN3"/>
    <property type="match status" value="2"/>
</dbReference>
<feature type="region of interest" description="Disordered" evidence="3">
    <location>
        <begin position="277"/>
        <end position="300"/>
    </location>
</feature>
<keyword evidence="1" id="KW-0326">Glycosidase</keyword>
<dbReference type="PROSITE" id="PS50853">
    <property type="entry name" value="FN3"/>
    <property type="match status" value="2"/>
</dbReference>
<dbReference type="Pfam" id="PF07995">
    <property type="entry name" value="GSDH"/>
    <property type="match status" value="1"/>
</dbReference>
<feature type="chain" id="PRO_5002981478" evidence="4">
    <location>
        <begin position="37"/>
        <end position="729"/>
    </location>
</feature>
<keyword evidence="4" id="KW-0732">Signal</keyword>
<protein>
    <submittedName>
        <fullName evidence="7">Coagulation factor 5/8 type domain protein</fullName>
    </submittedName>
</protein>
<keyword evidence="1" id="KW-0378">Hydrolase</keyword>
<feature type="domain" description="Fibronectin type-III" evidence="6">
    <location>
        <begin position="203"/>
        <end position="290"/>
    </location>
</feature>
<dbReference type="PROSITE" id="PS50022">
    <property type="entry name" value="FA58C_3"/>
    <property type="match status" value="1"/>
</dbReference>
<dbReference type="SUPFAM" id="SSF49785">
    <property type="entry name" value="Galactose-binding domain-like"/>
    <property type="match status" value="1"/>
</dbReference>
<dbReference type="Gene3D" id="2.60.40.10">
    <property type="entry name" value="Immunoglobulins"/>
    <property type="match status" value="2"/>
</dbReference>
<dbReference type="SMART" id="SM00060">
    <property type="entry name" value="FN3"/>
    <property type="match status" value="2"/>
</dbReference>
<dbReference type="HOGENOM" id="CLU_012253_3_1_11"/>
<dbReference type="STRING" id="479433.Caci_3465"/>
<dbReference type="InterPro" id="IPR011041">
    <property type="entry name" value="Quinoprot_gluc/sorb_DH_b-prop"/>
</dbReference>
<dbReference type="Proteomes" id="UP000000851">
    <property type="component" value="Chromosome"/>
</dbReference>
<proteinExistence type="predicted"/>
<dbReference type="InterPro" id="IPR003961">
    <property type="entry name" value="FN3_dom"/>
</dbReference>
<feature type="domain" description="Fibronectin type-III" evidence="6">
    <location>
        <begin position="298"/>
        <end position="390"/>
    </location>
</feature>
<reference evidence="7 8" key="1">
    <citation type="journal article" date="2009" name="Stand. Genomic Sci.">
        <title>Complete genome sequence of Catenulispora acidiphila type strain (ID 139908).</title>
        <authorList>
            <person name="Copeland A."/>
            <person name="Lapidus A."/>
            <person name="Glavina Del Rio T."/>
            <person name="Nolan M."/>
            <person name="Lucas S."/>
            <person name="Chen F."/>
            <person name="Tice H."/>
            <person name="Cheng J.F."/>
            <person name="Bruce D."/>
            <person name="Goodwin L."/>
            <person name="Pitluck S."/>
            <person name="Mikhailova N."/>
            <person name="Pati A."/>
            <person name="Ivanova N."/>
            <person name="Mavromatis K."/>
            <person name="Chen A."/>
            <person name="Palaniappan K."/>
            <person name="Chain P."/>
            <person name="Land M."/>
            <person name="Hauser L."/>
            <person name="Chang Y.J."/>
            <person name="Jeffries C.D."/>
            <person name="Chertkov O."/>
            <person name="Brettin T."/>
            <person name="Detter J.C."/>
            <person name="Han C."/>
            <person name="Ali Z."/>
            <person name="Tindall B.J."/>
            <person name="Goker M."/>
            <person name="Bristow J."/>
            <person name="Eisen J.A."/>
            <person name="Markowitz V."/>
            <person name="Hugenholtz P."/>
            <person name="Kyrpides N.C."/>
            <person name="Klenk H.P."/>
        </authorList>
    </citation>
    <scope>NUCLEOTIDE SEQUENCE [LARGE SCALE GENOMIC DNA]</scope>
    <source>
        <strain evidence="8">DSM 44928 / JCM 14897 / NBRC 102108 / NRRL B-24433 / ID139908</strain>
    </source>
</reference>
<feature type="domain" description="F5/8 type C" evidence="5">
    <location>
        <begin position="53"/>
        <end position="193"/>
    </location>
</feature>
<evidence type="ECO:0000259" key="5">
    <source>
        <dbReference type="PROSITE" id="PS50022"/>
    </source>
</evidence>
<dbReference type="GO" id="GO:0000272">
    <property type="term" value="P:polysaccharide catabolic process"/>
    <property type="evidence" value="ECO:0007669"/>
    <property type="project" value="UniProtKB-KW"/>
</dbReference>